<dbReference type="SUPFAM" id="SSF47413">
    <property type="entry name" value="lambda repressor-like DNA-binding domains"/>
    <property type="match status" value="1"/>
</dbReference>
<evidence type="ECO:0000256" key="2">
    <source>
        <dbReference type="SAM" id="Phobius"/>
    </source>
</evidence>
<gene>
    <name evidence="4" type="ORF">EBB54_21105</name>
</gene>
<accession>A0A426DLE1</accession>
<keyword evidence="2" id="KW-0812">Transmembrane</keyword>
<keyword evidence="5" id="KW-1185">Reference proteome</keyword>
<sequence length="153" mass="17996">MEFAEKLIALRKGKELTQEQLAEQLNVSRQSVSKWENGQAVPEVEKLVELSRAFDVTVDYLLKPSEIDELSVKTDLLEQQQKQMMDREQKRSRIFKNILYSLAVYLVFFASFFAGHYFFFSLGWELWGKPVLFAEFFIATAIVIWIWAKNFKL</sequence>
<dbReference type="SMART" id="SM00530">
    <property type="entry name" value="HTH_XRE"/>
    <property type="match status" value="1"/>
</dbReference>
<dbReference type="EMBL" id="RHJS01000002">
    <property type="protein sequence ID" value="RRK33570.1"/>
    <property type="molecule type" value="Genomic_DNA"/>
</dbReference>
<evidence type="ECO:0000313" key="4">
    <source>
        <dbReference type="EMBL" id="RRK33570.1"/>
    </source>
</evidence>
<keyword evidence="2" id="KW-1133">Transmembrane helix</keyword>
<evidence type="ECO:0000259" key="3">
    <source>
        <dbReference type="PROSITE" id="PS50943"/>
    </source>
</evidence>
<dbReference type="PANTHER" id="PTHR46558:SF13">
    <property type="entry name" value="HTH-TYPE TRANSCRIPTIONAL REGULATOR IMMR"/>
    <property type="match status" value="1"/>
</dbReference>
<dbReference type="GO" id="GO:0003677">
    <property type="term" value="F:DNA binding"/>
    <property type="evidence" value="ECO:0007669"/>
    <property type="project" value="UniProtKB-KW"/>
</dbReference>
<feature type="domain" description="HTH cro/C1-type" evidence="3">
    <location>
        <begin position="7"/>
        <end position="61"/>
    </location>
</feature>
<dbReference type="RefSeq" id="WP_125128806.1">
    <property type="nucleotide sequence ID" value="NZ_CASCYM010000011.1"/>
</dbReference>
<evidence type="ECO:0000256" key="1">
    <source>
        <dbReference type="ARBA" id="ARBA00023125"/>
    </source>
</evidence>
<keyword evidence="1" id="KW-0238">DNA-binding</keyword>
<dbReference type="CDD" id="cd00093">
    <property type="entry name" value="HTH_XRE"/>
    <property type="match status" value="1"/>
</dbReference>
<dbReference type="InterPro" id="IPR010982">
    <property type="entry name" value="Lambda_DNA-bd_dom_sf"/>
</dbReference>
<dbReference type="PROSITE" id="PS50943">
    <property type="entry name" value="HTH_CROC1"/>
    <property type="match status" value="1"/>
</dbReference>
<proteinExistence type="predicted"/>
<name>A0A426DLE1_9FIRM</name>
<dbReference type="Proteomes" id="UP000274920">
    <property type="component" value="Unassembled WGS sequence"/>
</dbReference>
<dbReference type="AlphaFoldDB" id="A0A426DLE1"/>
<dbReference type="Gene3D" id="1.10.260.40">
    <property type="entry name" value="lambda repressor-like DNA-binding domains"/>
    <property type="match status" value="1"/>
</dbReference>
<organism evidence="4 5">
    <name type="scientific">Schaedlerella arabinosiphila</name>
    <dbReference type="NCBI Taxonomy" id="2044587"/>
    <lineage>
        <taxon>Bacteria</taxon>
        <taxon>Bacillati</taxon>
        <taxon>Bacillota</taxon>
        <taxon>Clostridia</taxon>
        <taxon>Lachnospirales</taxon>
        <taxon>Lachnospiraceae</taxon>
        <taxon>Schaedlerella</taxon>
    </lineage>
</organism>
<feature type="transmembrane region" description="Helical" evidence="2">
    <location>
        <begin position="97"/>
        <end position="119"/>
    </location>
</feature>
<evidence type="ECO:0000313" key="5">
    <source>
        <dbReference type="Proteomes" id="UP000274920"/>
    </source>
</evidence>
<protein>
    <submittedName>
        <fullName evidence="4">XRE family transcriptional regulator</fullName>
    </submittedName>
</protein>
<comment type="caution">
    <text evidence="4">The sequence shown here is derived from an EMBL/GenBank/DDBJ whole genome shotgun (WGS) entry which is preliminary data.</text>
</comment>
<keyword evidence="2" id="KW-0472">Membrane</keyword>
<dbReference type="InterPro" id="IPR001387">
    <property type="entry name" value="Cro/C1-type_HTH"/>
</dbReference>
<reference evidence="4" key="1">
    <citation type="submission" date="2018-10" db="EMBL/GenBank/DDBJ databases">
        <title>Schaedlerella arabinophila gen. nov. sp. nov., isolated from the mouse intestinal tract and comparative analysis with the genome of the closely related altered Schaedler flora strain ASF502.</title>
        <authorList>
            <person name="Miyake S."/>
            <person name="Soh M."/>
            <person name="Seedorf H."/>
        </authorList>
    </citation>
    <scope>NUCLEOTIDE SEQUENCE [LARGE SCALE GENOMIC DNA]</scope>
    <source>
        <strain evidence="4">DSM 106076</strain>
    </source>
</reference>
<dbReference type="Pfam" id="PF01381">
    <property type="entry name" value="HTH_3"/>
    <property type="match status" value="1"/>
</dbReference>
<feature type="transmembrane region" description="Helical" evidence="2">
    <location>
        <begin position="131"/>
        <end position="148"/>
    </location>
</feature>
<dbReference type="PANTHER" id="PTHR46558">
    <property type="entry name" value="TRACRIPTIONAL REGULATORY PROTEIN-RELATED-RELATED"/>
    <property type="match status" value="1"/>
</dbReference>